<dbReference type="OrthoDB" id="8194935at2759"/>
<organism evidence="2 3">
    <name type="scientific">Eumeta variegata</name>
    <name type="common">Bagworm moth</name>
    <name type="synonym">Eumeta japonica</name>
    <dbReference type="NCBI Taxonomy" id="151549"/>
    <lineage>
        <taxon>Eukaryota</taxon>
        <taxon>Metazoa</taxon>
        <taxon>Ecdysozoa</taxon>
        <taxon>Arthropoda</taxon>
        <taxon>Hexapoda</taxon>
        <taxon>Insecta</taxon>
        <taxon>Pterygota</taxon>
        <taxon>Neoptera</taxon>
        <taxon>Endopterygota</taxon>
        <taxon>Lepidoptera</taxon>
        <taxon>Glossata</taxon>
        <taxon>Ditrysia</taxon>
        <taxon>Tineoidea</taxon>
        <taxon>Psychidae</taxon>
        <taxon>Oiketicinae</taxon>
        <taxon>Eumeta</taxon>
    </lineage>
</organism>
<dbReference type="Proteomes" id="UP000299102">
    <property type="component" value="Unassembled WGS sequence"/>
</dbReference>
<dbReference type="InterPro" id="IPR040676">
    <property type="entry name" value="DUF5641"/>
</dbReference>
<keyword evidence="3" id="KW-1185">Reference proteome</keyword>
<gene>
    <name evidence="2" type="ORF">EVAR_60895_1</name>
</gene>
<sequence>MREAKAFCHTGIDYAGPLYTIPYRRRGVHKIKAYKGTVVILKSDNSTPLDWLLGVIDDVHPGKDGVARVVDVRTASGRRRAVVLETTAAAESEDNITQKGEFLSPPSLRFASV</sequence>
<feature type="domain" description="DUF5641" evidence="1">
    <location>
        <begin position="34"/>
        <end position="78"/>
    </location>
</feature>
<evidence type="ECO:0000313" key="3">
    <source>
        <dbReference type="Proteomes" id="UP000299102"/>
    </source>
</evidence>
<protein>
    <recommendedName>
        <fullName evidence="1">DUF5641 domain-containing protein</fullName>
    </recommendedName>
</protein>
<reference evidence="2 3" key="1">
    <citation type="journal article" date="2019" name="Commun. Biol.">
        <title>The bagworm genome reveals a unique fibroin gene that provides high tensile strength.</title>
        <authorList>
            <person name="Kono N."/>
            <person name="Nakamura H."/>
            <person name="Ohtoshi R."/>
            <person name="Tomita M."/>
            <person name="Numata K."/>
            <person name="Arakawa K."/>
        </authorList>
    </citation>
    <scope>NUCLEOTIDE SEQUENCE [LARGE SCALE GENOMIC DNA]</scope>
</reference>
<proteinExistence type="predicted"/>
<accession>A0A4C1YKL2</accession>
<dbReference type="AlphaFoldDB" id="A0A4C1YKL2"/>
<dbReference type="EMBL" id="BGZK01001230">
    <property type="protein sequence ID" value="GBP74967.1"/>
    <property type="molecule type" value="Genomic_DNA"/>
</dbReference>
<name>A0A4C1YKL2_EUMVA</name>
<comment type="caution">
    <text evidence="2">The sequence shown here is derived from an EMBL/GenBank/DDBJ whole genome shotgun (WGS) entry which is preliminary data.</text>
</comment>
<evidence type="ECO:0000259" key="1">
    <source>
        <dbReference type="Pfam" id="PF18701"/>
    </source>
</evidence>
<evidence type="ECO:0000313" key="2">
    <source>
        <dbReference type="EMBL" id="GBP74967.1"/>
    </source>
</evidence>
<dbReference type="Pfam" id="PF18701">
    <property type="entry name" value="DUF5641"/>
    <property type="match status" value="1"/>
</dbReference>